<protein>
    <submittedName>
        <fullName evidence="1">Uncharacterized protein</fullName>
    </submittedName>
</protein>
<dbReference type="Proteomes" id="UP000501690">
    <property type="component" value="Linkage Group LG1"/>
</dbReference>
<name>A0A4D6KTR0_VIGUN</name>
<dbReference type="AlphaFoldDB" id="A0A4D6KTR0"/>
<proteinExistence type="predicted"/>
<dbReference type="EMBL" id="CP039345">
    <property type="protein sequence ID" value="QCD79197.1"/>
    <property type="molecule type" value="Genomic_DNA"/>
</dbReference>
<sequence>MRIGLWKPFLEEGAKVRRVLVEGHSSKFDFSKDSRNRLAVMNMPPGDASLLPSFMGSVTIRLAAKIVMPVKFSPFLFVYGDDRVICYTGANVDTGDVEDAQATE</sequence>
<gene>
    <name evidence="1" type="ORF">DEO72_LG1g2836</name>
</gene>
<evidence type="ECO:0000313" key="1">
    <source>
        <dbReference type="EMBL" id="QCD79197.1"/>
    </source>
</evidence>
<keyword evidence="2" id="KW-1185">Reference proteome</keyword>
<reference evidence="1 2" key="1">
    <citation type="submission" date="2019-04" db="EMBL/GenBank/DDBJ databases">
        <title>An improved genome assembly and genetic linkage map for asparagus bean, Vigna unguiculata ssp. sesquipedialis.</title>
        <authorList>
            <person name="Xia Q."/>
            <person name="Zhang R."/>
            <person name="Dong Y."/>
        </authorList>
    </citation>
    <scope>NUCLEOTIDE SEQUENCE [LARGE SCALE GENOMIC DNA]</scope>
    <source>
        <tissue evidence="1">Leaf</tissue>
    </source>
</reference>
<evidence type="ECO:0000313" key="2">
    <source>
        <dbReference type="Proteomes" id="UP000501690"/>
    </source>
</evidence>
<organism evidence="1 2">
    <name type="scientific">Vigna unguiculata</name>
    <name type="common">Cowpea</name>
    <dbReference type="NCBI Taxonomy" id="3917"/>
    <lineage>
        <taxon>Eukaryota</taxon>
        <taxon>Viridiplantae</taxon>
        <taxon>Streptophyta</taxon>
        <taxon>Embryophyta</taxon>
        <taxon>Tracheophyta</taxon>
        <taxon>Spermatophyta</taxon>
        <taxon>Magnoliopsida</taxon>
        <taxon>eudicotyledons</taxon>
        <taxon>Gunneridae</taxon>
        <taxon>Pentapetalae</taxon>
        <taxon>rosids</taxon>
        <taxon>fabids</taxon>
        <taxon>Fabales</taxon>
        <taxon>Fabaceae</taxon>
        <taxon>Papilionoideae</taxon>
        <taxon>50 kb inversion clade</taxon>
        <taxon>NPAAA clade</taxon>
        <taxon>indigoferoid/millettioid clade</taxon>
        <taxon>Phaseoleae</taxon>
        <taxon>Vigna</taxon>
    </lineage>
</organism>
<accession>A0A4D6KTR0</accession>